<protein>
    <submittedName>
        <fullName evidence="1">Uncharacterized protein</fullName>
    </submittedName>
</protein>
<reference evidence="1 2" key="1">
    <citation type="submission" date="2023-07" db="EMBL/GenBank/DDBJ databases">
        <title>Genomic Encyclopedia of Type Strains, Phase IV (KMG-IV): sequencing the most valuable type-strain genomes for metagenomic binning, comparative biology and taxonomic classification.</title>
        <authorList>
            <person name="Goeker M."/>
        </authorList>
    </citation>
    <scope>NUCLEOTIDE SEQUENCE [LARGE SCALE GENOMIC DNA]</scope>
    <source>
        <strain evidence="1 2">DSM 23948</strain>
    </source>
</reference>
<dbReference type="RefSeq" id="WP_307151885.1">
    <property type="nucleotide sequence ID" value="NZ_JAUSTU010000027.1"/>
</dbReference>
<accession>A0ABT9V8Y3</accession>
<gene>
    <name evidence="1" type="ORF">J2S07_003755</name>
</gene>
<dbReference type="Proteomes" id="UP001231362">
    <property type="component" value="Unassembled WGS sequence"/>
</dbReference>
<proteinExistence type="predicted"/>
<name>A0ABT9V8Y3_9BACL</name>
<dbReference type="EMBL" id="JAUSTU010000027">
    <property type="protein sequence ID" value="MDQ0157420.1"/>
    <property type="molecule type" value="Genomic_DNA"/>
</dbReference>
<keyword evidence="2" id="KW-1185">Reference proteome</keyword>
<evidence type="ECO:0000313" key="1">
    <source>
        <dbReference type="EMBL" id="MDQ0157420.1"/>
    </source>
</evidence>
<evidence type="ECO:0000313" key="2">
    <source>
        <dbReference type="Proteomes" id="UP001231362"/>
    </source>
</evidence>
<comment type="caution">
    <text evidence="1">The sequence shown here is derived from an EMBL/GenBank/DDBJ whole genome shotgun (WGS) entry which is preliminary data.</text>
</comment>
<sequence>MGNKRRETSSQKEKEKKTDDDAKINELKIKILTSLWIQTFAQVLEATSVTELFYLEEQKPGSEEIVIGIWIQAIGQLVETIGVSEQVMRGEDIFPFRSQRTSVTGDWIQSMGAAVEATGGERVLHYNLLRGRDGLIP</sequence>
<organism evidence="1 2">
    <name type="scientific">Anoxybacillus andreesenii</name>
    <dbReference type="NCBI Taxonomy" id="1325932"/>
    <lineage>
        <taxon>Bacteria</taxon>
        <taxon>Bacillati</taxon>
        <taxon>Bacillota</taxon>
        <taxon>Bacilli</taxon>
        <taxon>Bacillales</taxon>
        <taxon>Anoxybacillaceae</taxon>
        <taxon>Anoxybacillus</taxon>
    </lineage>
</organism>